<accession>A0A9N9PT19</accession>
<evidence type="ECO:0000313" key="13">
    <source>
        <dbReference type="Proteomes" id="UP000696280"/>
    </source>
</evidence>
<comment type="subcellular location">
    <subcellularLocation>
        <location evidence="1">Secreted</location>
    </subcellularLocation>
</comment>
<proteinExistence type="inferred from homology"/>
<evidence type="ECO:0000313" key="12">
    <source>
        <dbReference type="EMBL" id="CAG8954038.1"/>
    </source>
</evidence>
<dbReference type="Pfam" id="PF00295">
    <property type="entry name" value="Glyco_hydro_28"/>
    <property type="match status" value="1"/>
</dbReference>
<dbReference type="GO" id="GO:0045490">
    <property type="term" value="P:pectin catabolic process"/>
    <property type="evidence" value="ECO:0007669"/>
    <property type="project" value="UniProtKB-ARBA"/>
</dbReference>
<dbReference type="InterPro" id="IPR000743">
    <property type="entry name" value="Glyco_hydro_28"/>
</dbReference>
<feature type="signal peptide" evidence="11">
    <location>
        <begin position="1"/>
        <end position="19"/>
    </location>
</feature>
<evidence type="ECO:0008006" key="14">
    <source>
        <dbReference type="Google" id="ProtNLM"/>
    </source>
</evidence>
<keyword evidence="4 11" id="KW-0732">Signal</keyword>
<keyword evidence="5" id="KW-0677">Repeat</keyword>
<comment type="similarity">
    <text evidence="2 10">Belongs to the glycosyl hydrolase 28 family.</text>
</comment>
<dbReference type="InterPro" id="IPR012334">
    <property type="entry name" value="Pectin_lyas_fold"/>
</dbReference>
<evidence type="ECO:0000256" key="9">
    <source>
        <dbReference type="ARBA" id="ARBA00023316"/>
    </source>
</evidence>
<dbReference type="EMBL" id="CAJVRL010000055">
    <property type="protein sequence ID" value="CAG8954038.1"/>
    <property type="molecule type" value="Genomic_DNA"/>
</dbReference>
<evidence type="ECO:0000256" key="5">
    <source>
        <dbReference type="ARBA" id="ARBA00022737"/>
    </source>
</evidence>
<evidence type="ECO:0000256" key="8">
    <source>
        <dbReference type="ARBA" id="ARBA00023295"/>
    </source>
</evidence>
<comment type="caution">
    <text evidence="12">The sequence shown here is derived from an EMBL/GenBank/DDBJ whole genome shotgun (WGS) entry which is preliminary data.</text>
</comment>
<keyword evidence="6 10" id="KW-0378">Hydrolase</keyword>
<keyword evidence="13" id="KW-1185">Reference proteome</keyword>
<keyword evidence="7" id="KW-0325">Glycoprotein</keyword>
<evidence type="ECO:0000256" key="11">
    <source>
        <dbReference type="SAM" id="SignalP"/>
    </source>
</evidence>
<keyword evidence="9" id="KW-0961">Cell wall biogenesis/degradation</keyword>
<dbReference type="InterPro" id="IPR011050">
    <property type="entry name" value="Pectin_lyase_fold/virulence"/>
</dbReference>
<reference evidence="12" key="1">
    <citation type="submission" date="2021-07" db="EMBL/GenBank/DDBJ databases">
        <authorList>
            <person name="Durling M."/>
        </authorList>
    </citation>
    <scope>NUCLEOTIDE SEQUENCE</scope>
</reference>
<evidence type="ECO:0000256" key="3">
    <source>
        <dbReference type="ARBA" id="ARBA00022525"/>
    </source>
</evidence>
<dbReference type="AlphaFoldDB" id="A0A9N9PT19"/>
<evidence type="ECO:0000256" key="10">
    <source>
        <dbReference type="RuleBase" id="RU361169"/>
    </source>
</evidence>
<evidence type="ECO:0000256" key="2">
    <source>
        <dbReference type="ARBA" id="ARBA00008834"/>
    </source>
</evidence>
<dbReference type="PANTHER" id="PTHR31736">
    <property type="match status" value="1"/>
</dbReference>
<dbReference type="GO" id="GO:0071555">
    <property type="term" value="P:cell wall organization"/>
    <property type="evidence" value="ECO:0007669"/>
    <property type="project" value="UniProtKB-KW"/>
</dbReference>
<gene>
    <name evidence="12" type="ORF">HYFRA_00009138</name>
</gene>
<dbReference type="Proteomes" id="UP000696280">
    <property type="component" value="Unassembled WGS sequence"/>
</dbReference>
<keyword evidence="8 10" id="KW-0326">Glycosidase</keyword>
<dbReference type="PANTHER" id="PTHR31736:SF8">
    <property type="entry name" value="PUTATIVE (AFU_ORTHOLOGUE AFUA_7G06410)-RELATED"/>
    <property type="match status" value="1"/>
</dbReference>
<evidence type="ECO:0000256" key="4">
    <source>
        <dbReference type="ARBA" id="ARBA00022729"/>
    </source>
</evidence>
<protein>
    <recommendedName>
        <fullName evidence="14">Glycoside hydrolase family 28 protein</fullName>
    </recommendedName>
</protein>
<keyword evidence="3" id="KW-0964">Secreted</keyword>
<sequence length="409" mass="44287">MLVTITLSFLLLIANLVLATLTQNGTACTVTPLTGTGTLDDTPQILDAFRKCGKEGSIGLTEGTFHIGKVIDVIDLRNCDISIRGTLIWSTDIRYWLRSSISVTYAGRSTAWRIGGTNITLRGYGKALFNGNGQTWYDQNRNQGNQNGRPISLTLWHATNILVDGITWSQPQFWNTFVAYSKNVTMTNLAMSAISNSQWKTVNTDGVNTWNSQDIVISNWTVTSGDDCISVKGNSKNVHVSNIVCHESGGMCVGSIANGVTENVENVVFQNVSLTHSSNAAWIKTYPTGGGYVKNVLFKDITFDDVNQPIYITSCIYSNTNCDSSRLQISDIRWENIKGTSRYNVGAGIHCSGSAPCKNLTFSGIDIRQKTGGGSVQYLCSNIANQGTSGLACTGTCPAGWVQQLSGNH</sequence>
<dbReference type="SUPFAM" id="SSF51126">
    <property type="entry name" value="Pectin lyase-like"/>
    <property type="match status" value="1"/>
</dbReference>
<dbReference type="SMART" id="SM00710">
    <property type="entry name" value="PbH1"/>
    <property type="match status" value="7"/>
</dbReference>
<dbReference type="Gene3D" id="2.160.20.10">
    <property type="entry name" value="Single-stranded right-handed beta-helix, Pectin lyase-like"/>
    <property type="match status" value="1"/>
</dbReference>
<dbReference type="GO" id="GO:0004650">
    <property type="term" value="F:polygalacturonase activity"/>
    <property type="evidence" value="ECO:0007669"/>
    <property type="project" value="InterPro"/>
</dbReference>
<dbReference type="InterPro" id="IPR006626">
    <property type="entry name" value="PbH1"/>
</dbReference>
<evidence type="ECO:0000256" key="7">
    <source>
        <dbReference type="ARBA" id="ARBA00023180"/>
    </source>
</evidence>
<dbReference type="OrthoDB" id="187139at2759"/>
<dbReference type="GO" id="GO:0005576">
    <property type="term" value="C:extracellular region"/>
    <property type="evidence" value="ECO:0007669"/>
    <property type="project" value="UniProtKB-SubCell"/>
</dbReference>
<evidence type="ECO:0000256" key="6">
    <source>
        <dbReference type="ARBA" id="ARBA00022801"/>
    </source>
</evidence>
<organism evidence="12 13">
    <name type="scientific">Hymenoscyphus fraxineus</name>
    <dbReference type="NCBI Taxonomy" id="746836"/>
    <lineage>
        <taxon>Eukaryota</taxon>
        <taxon>Fungi</taxon>
        <taxon>Dikarya</taxon>
        <taxon>Ascomycota</taxon>
        <taxon>Pezizomycotina</taxon>
        <taxon>Leotiomycetes</taxon>
        <taxon>Helotiales</taxon>
        <taxon>Helotiaceae</taxon>
        <taxon>Hymenoscyphus</taxon>
    </lineage>
</organism>
<evidence type="ECO:0000256" key="1">
    <source>
        <dbReference type="ARBA" id="ARBA00004613"/>
    </source>
</evidence>
<name>A0A9N9PT19_9HELO</name>
<feature type="chain" id="PRO_5040355170" description="Glycoside hydrolase family 28 protein" evidence="11">
    <location>
        <begin position="20"/>
        <end position="409"/>
    </location>
</feature>